<organism evidence="3 4">
    <name type="scientific">Brochothrix thermosphacta</name>
    <name type="common">Microbacterium thermosphactum</name>
    <dbReference type="NCBI Taxonomy" id="2756"/>
    <lineage>
        <taxon>Bacteria</taxon>
        <taxon>Bacillati</taxon>
        <taxon>Bacillota</taxon>
        <taxon>Bacilli</taxon>
        <taxon>Bacillales</taxon>
        <taxon>Listeriaceae</taxon>
        <taxon>Brochothrix</taxon>
    </lineage>
</organism>
<protein>
    <recommendedName>
        <fullName evidence="5">IDEAL domain-containing protein</fullName>
    </recommendedName>
</protein>
<dbReference type="Gene3D" id="4.10.810.10">
    <property type="entry name" value="Virus Scaffolding Protein, Chain A"/>
    <property type="match status" value="1"/>
</dbReference>
<dbReference type="InterPro" id="IPR014957">
    <property type="entry name" value="IDEAL_dom"/>
</dbReference>
<dbReference type="STRING" id="2756.BFR44_10915"/>
<sequence length="183" mass="21551">MLNITTAEKRDFLTWFLQHYRVHIPEVIILLDFLKNNDEVLESVHFVNDITRCERAMIVSTDNLDQEPFLFFKKHLVTTEPQKAFHDIRMHPEQAIYVQVDFPHALTSPEYVGVKEDNPYQMMQTLSNAERSEVNTFISETLRQERIADVTELINQALDEGNLDDFNEWTRVLKELKEISLAK</sequence>
<dbReference type="AlphaFoldDB" id="A0A291BZS6"/>
<evidence type="ECO:0000313" key="3">
    <source>
        <dbReference type="EMBL" id="ATF26672.1"/>
    </source>
</evidence>
<evidence type="ECO:0000259" key="1">
    <source>
        <dbReference type="Pfam" id="PF08858"/>
    </source>
</evidence>
<dbReference type="InterPro" id="IPR038091">
    <property type="entry name" value="UPF0302_N_sf"/>
</dbReference>
<dbReference type="PIRSF" id="PIRSF007165">
    <property type="entry name" value="UCP007165"/>
    <property type="match status" value="1"/>
</dbReference>
<evidence type="ECO:0000313" key="4">
    <source>
        <dbReference type="Proteomes" id="UP000243591"/>
    </source>
</evidence>
<name>A0A291BZS6_BROTH</name>
<proteinExistence type="predicted"/>
<dbReference type="Proteomes" id="UP000243591">
    <property type="component" value="Chromosome"/>
</dbReference>
<accession>A0A291BZS6</accession>
<evidence type="ECO:0008006" key="5">
    <source>
        <dbReference type="Google" id="ProtNLM"/>
    </source>
</evidence>
<dbReference type="Pfam" id="PF08864">
    <property type="entry name" value="UPF0302"/>
    <property type="match status" value="1"/>
</dbReference>
<keyword evidence="4" id="KW-1185">Reference proteome</keyword>
<dbReference type="Pfam" id="PF08858">
    <property type="entry name" value="IDEAL"/>
    <property type="match status" value="1"/>
</dbReference>
<dbReference type="InterPro" id="IPR011188">
    <property type="entry name" value="UPF0302"/>
</dbReference>
<dbReference type="Gene3D" id="3.40.1530.30">
    <property type="entry name" value="Uncharacterised family UPF0302, N-terminal domain"/>
    <property type="match status" value="1"/>
</dbReference>
<dbReference type="EMBL" id="CP023483">
    <property type="protein sequence ID" value="ATF26672.1"/>
    <property type="molecule type" value="Genomic_DNA"/>
</dbReference>
<gene>
    <name evidence="3" type="ORF">CNY62_09900</name>
</gene>
<evidence type="ECO:0000259" key="2">
    <source>
        <dbReference type="Pfam" id="PF08864"/>
    </source>
</evidence>
<dbReference type="InterPro" id="IPR027393">
    <property type="entry name" value="Virus_scaffolding_prot_C"/>
</dbReference>
<feature type="domain" description="IDEAL" evidence="1">
    <location>
        <begin position="137"/>
        <end position="170"/>
    </location>
</feature>
<dbReference type="InterPro" id="IPR014963">
    <property type="entry name" value="UPF0302_N"/>
</dbReference>
<feature type="domain" description="UPF0302" evidence="2">
    <location>
        <begin position="8"/>
        <end position="112"/>
    </location>
</feature>
<reference evidence="3 4" key="1">
    <citation type="submission" date="2017-09" db="EMBL/GenBank/DDBJ databases">
        <title>Complete Genome Sequences of Two Strains of the Meat Spoilage Bacterium Brochothrix thermosphacta Isolated from Ground Chicken.</title>
        <authorList>
            <person name="Paoli G.C."/>
            <person name="Wijey C."/>
            <person name="Chen C.-Y."/>
            <person name="Nguyen L."/>
            <person name="Yan X."/>
            <person name="Irwin P.L."/>
        </authorList>
    </citation>
    <scope>NUCLEOTIDE SEQUENCE [LARGE SCALE GENOMIC DNA]</scope>
    <source>
        <strain evidence="3 4">BI</strain>
    </source>
</reference>
<dbReference type="KEGG" id="bths:CNY62_09900"/>